<evidence type="ECO:0000256" key="4">
    <source>
        <dbReference type="ARBA" id="ARBA00023054"/>
    </source>
</evidence>
<reference evidence="10 11" key="1">
    <citation type="submission" date="2021-06" db="EMBL/GenBank/DDBJ databases">
        <authorList>
            <person name="Palmer J.M."/>
        </authorList>
    </citation>
    <scope>NUCLEOTIDE SEQUENCE [LARGE SCALE GENOMIC DNA]</scope>
    <source>
        <strain evidence="10 11">MEX-2019</strain>
        <tissue evidence="10">Muscle</tissue>
    </source>
</reference>
<feature type="compositionally biased region" description="Basic and acidic residues" evidence="8">
    <location>
        <begin position="568"/>
        <end position="582"/>
    </location>
</feature>
<comment type="subcellular location">
    <subcellularLocation>
        <location evidence="1">Cytoplasm</location>
        <location evidence="1">Cytoskeleton</location>
    </subcellularLocation>
</comment>
<feature type="region of interest" description="Disordered" evidence="8">
    <location>
        <begin position="1296"/>
        <end position="1374"/>
    </location>
</feature>
<feature type="compositionally biased region" description="Basic and acidic residues" evidence="8">
    <location>
        <begin position="262"/>
        <end position="271"/>
    </location>
</feature>
<feature type="compositionally biased region" description="Polar residues" evidence="8">
    <location>
        <begin position="307"/>
        <end position="318"/>
    </location>
</feature>
<feature type="region of interest" description="Disordered" evidence="8">
    <location>
        <begin position="223"/>
        <end position="318"/>
    </location>
</feature>
<feature type="coiled-coil region" evidence="7">
    <location>
        <begin position="1501"/>
        <end position="1528"/>
    </location>
</feature>
<organism evidence="10 11">
    <name type="scientific">Crenichthys baileyi</name>
    <name type="common">White River springfish</name>
    <dbReference type="NCBI Taxonomy" id="28760"/>
    <lineage>
        <taxon>Eukaryota</taxon>
        <taxon>Metazoa</taxon>
        <taxon>Chordata</taxon>
        <taxon>Craniata</taxon>
        <taxon>Vertebrata</taxon>
        <taxon>Euteleostomi</taxon>
        <taxon>Actinopterygii</taxon>
        <taxon>Neopterygii</taxon>
        <taxon>Teleostei</taxon>
        <taxon>Neoteleostei</taxon>
        <taxon>Acanthomorphata</taxon>
        <taxon>Ovalentaria</taxon>
        <taxon>Atherinomorphae</taxon>
        <taxon>Cyprinodontiformes</taxon>
        <taxon>Goodeidae</taxon>
        <taxon>Crenichthys</taxon>
    </lineage>
</organism>
<evidence type="ECO:0000256" key="6">
    <source>
        <dbReference type="ARBA" id="ARBA00023212"/>
    </source>
</evidence>
<dbReference type="GO" id="GO:0015629">
    <property type="term" value="C:actin cytoskeleton"/>
    <property type="evidence" value="ECO:0007669"/>
    <property type="project" value="UniProtKB-ARBA"/>
</dbReference>
<evidence type="ECO:0000256" key="2">
    <source>
        <dbReference type="ARBA" id="ARBA00022490"/>
    </source>
</evidence>
<dbReference type="CDD" id="cd13275">
    <property type="entry name" value="PH_M-RIP"/>
    <property type="match status" value="1"/>
</dbReference>
<dbReference type="Pfam" id="PF00169">
    <property type="entry name" value="PH"/>
    <property type="match status" value="1"/>
</dbReference>
<evidence type="ECO:0000256" key="5">
    <source>
        <dbReference type="ARBA" id="ARBA00023203"/>
    </source>
</evidence>
<feature type="compositionally biased region" description="Basic and acidic residues" evidence="8">
    <location>
        <begin position="1317"/>
        <end position="1330"/>
    </location>
</feature>
<dbReference type="PROSITE" id="PS50003">
    <property type="entry name" value="PH_DOMAIN"/>
    <property type="match status" value="2"/>
</dbReference>
<keyword evidence="6" id="KW-0206">Cytoskeleton</keyword>
<evidence type="ECO:0000313" key="10">
    <source>
        <dbReference type="EMBL" id="KAK5601643.1"/>
    </source>
</evidence>
<evidence type="ECO:0000313" key="11">
    <source>
        <dbReference type="Proteomes" id="UP001311232"/>
    </source>
</evidence>
<feature type="region of interest" description="Disordered" evidence="8">
    <location>
        <begin position="557"/>
        <end position="582"/>
    </location>
</feature>
<protein>
    <recommendedName>
        <fullName evidence="9">PH domain-containing protein</fullName>
    </recommendedName>
</protein>
<dbReference type="GO" id="GO:0051015">
    <property type="term" value="F:actin filament binding"/>
    <property type="evidence" value="ECO:0007669"/>
    <property type="project" value="TreeGrafter"/>
</dbReference>
<dbReference type="EMBL" id="JAHHUM010002658">
    <property type="protein sequence ID" value="KAK5601643.1"/>
    <property type="molecule type" value="Genomic_DNA"/>
</dbReference>
<dbReference type="Gene3D" id="2.30.29.30">
    <property type="entry name" value="Pleckstrin-homology domain (PH domain)/Phosphotyrosine-binding domain (PTB)"/>
    <property type="match status" value="2"/>
</dbReference>
<dbReference type="InterPro" id="IPR001849">
    <property type="entry name" value="PH_domain"/>
</dbReference>
<evidence type="ECO:0000256" key="7">
    <source>
        <dbReference type="SAM" id="Coils"/>
    </source>
</evidence>
<evidence type="ECO:0000256" key="8">
    <source>
        <dbReference type="SAM" id="MobiDB-lite"/>
    </source>
</evidence>
<dbReference type="SMART" id="SM00233">
    <property type="entry name" value="PH"/>
    <property type="match status" value="2"/>
</dbReference>
<dbReference type="InterPro" id="IPR052223">
    <property type="entry name" value="Actin_Cytoskeleton_Reg"/>
</dbReference>
<feature type="coiled-coil region" evidence="7">
    <location>
        <begin position="863"/>
        <end position="911"/>
    </location>
</feature>
<dbReference type="InterPro" id="IPR039597">
    <property type="entry name" value="M-RIP_PH"/>
</dbReference>
<dbReference type="SUPFAM" id="SSF50729">
    <property type="entry name" value="PH domain-like"/>
    <property type="match status" value="2"/>
</dbReference>
<keyword evidence="4 7" id="KW-0175">Coiled coil</keyword>
<evidence type="ECO:0000256" key="3">
    <source>
        <dbReference type="ARBA" id="ARBA00022553"/>
    </source>
</evidence>
<keyword evidence="3" id="KW-0597">Phosphoprotein</keyword>
<feature type="domain" description="PH" evidence="9">
    <location>
        <begin position="114"/>
        <end position="221"/>
    </location>
</feature>
<keyword evidence="2" id="KW-0963">Cytoplasm</keyword>
<keyword evidence="11" id="KW-1185">Reference proteome</keyword>
<dbReference type="PANTHER" id="PTHR17271:SF12">
    <property type="entry name" value="MYOSIN PHOSPHATASE RHO-INTERACTING PROTEIN ISOFORM X1"/>
    <property type="match status" value="1"/>
</dbReference>
<feature type="coiled-coil region" evidence="7">
    <location>
        <begin position="945"/>
        <end position="1029"/>
    </location>
</feature>
<feature type="compositionally biased region" description="Low complexity" evidence="8">
    <location>
        <begin position="376"/>
        <end position="386"/>
    </location>
</feature>
<comment type="caution">
    <text evidence="10">The sequence shown here is derived from an EMBL/GenBank/DDBJ whole genome shotgun (WGS) entry which is preliminary data.</text>
</comment>
<feature type="compositionally biased region" description="Polar residues" evidence="8">
    <location>
        <begin position="335"/>
        <end position="347"/>
    </location>
</feature>
<dbReference type="PANTHER" id="PTHR17271">
    <property type="entry name" value="PLECKSTRIN HOMOLOGY PH DOMAIN-CONTAINING PROTEIN"/>
    <property type="match status" value="1"/>
</dbReference>
<dbReference type="InterPro" id="IPR011993">
    <property type="entry name" value="PH-like_dom_sf"/>
</dbReference>
<feature type="region of interest" description="Disordered" evidence="8">
    <location>
        <begin position="335"/>
        <end position="422"/>
    </location>
</feature>
<sequence>MGESFQPDVDGFIWNVRRIDHDDSRQESSVFDRCQLRETRFIQYRGATQDSRALLSGFCRTARRTPLPENMPGEKATGSCNKFQPNIFNKRKCQNCFKSREVHLLKDSDLEQAKPVYAGWLCLAPVGTDFDNPMQRSRKWQRRFFILYECGSLTYALDELPSTLPQGTVNMNLCTNITDAEPRTGQRNALCIVTPAQEIFIRGENKEIINGWGEQLTVYLRTNKQNQKKKRKVDPVTNQDPSPAKMAATGQSCPASEAGSADSHHWQEELHAAGLDVTPVWTVTNTDPPGPEWTPEGSTPSHLCPTSRGSLTSNGAGRLCSSVSSPDLTAAGHYSQLTESSDGQTSANRHKQRQDKRLDRSAEQLLGSESTRRALRGGAAASRQGRPNARSTGREKLLLTGDGSLLNVPPPQRRAKSLDRRTSDTAMTPDLLNFKKGWMMKLDDDDDEWKKYWFVLSTASLRYYKDSVAEESSDLVGEIDLTKCYSVSEYEVQRNYGFQIHTRNAAYTLSAMTAGIRRNWIQALMKNVHLANAPDVANLPGHHIACSPPEIIPKPDVTQDSGSTVPAIKDHPSKPRTVMERRHEGHSKNFDWSELNSENQLTVDVERLGNRARCFLDLGDLERRRRREERRRRYESLLGFSLGRAETWKTEDGTVQALSPMSQQRMAEKIAECWRQVEKATLRPERKVVLSAEVRDTLEVEKLLQGCRKVVDDLKAQLADSERRRLQLEAQLSAELRFCPEQQDLPSLSEAAFHPADVNLKPVTDLHDLDRLHWSESGLASGIWMQDTDGDSAERDGLLLVATASDGQYEVSQVDGRVVEPSCESQHQSRRDREGFQLFHASETDLLVQGRPEGRDGIPENHLATEQSSLKRLSQEVDLLTSQNQALNQRNQEMLNQLTEADREIERLKVELGNRYTRPHHLPEVEQQEKLEDLEGQLSLRNQELLEAQMLITSLEENLRETEVLLQLRNVAETDGSGEDESNKSPEKAEQLQCLDTAEAKLMELQRQLEQSEVACRQLEHQNTKLKETGELCLRKAAMAEADIRRLTEEKQEEADGNRSVPAEKKFQQVMEGAGTRLEALRKLLDLMDNLDFPEETEEEEESAAVVGQLRWEETFWKYLLNEMKKDLSQQRDPSGELLCEVMEVLILEKQMVLAGHELLLHEEMRRCESKALKDVDFRWEPESTLSSETRGEEDNCRFGINDQLKNLKAVTQTKISSLNLLASSVSSSALDRLLPAADRLSGFCFSHHPASASFIHSAATEAFCCCLLSRLQAKYERRVCSKCVGLQQEDEALKTRLSAPEEPSAPDGAKVSRGCQTDERSHQFTDTELQRSGGGDAEETLDMQLSENDIPPTRLQKTSDKDLEESDDKDSDMVTQQISSLQKKVEELEEQLRVSGDELKEDFDQKMRCVQDQHEREIAKLKATCEHGLVAMEDCHLRVVEELQRLHQQEVERLLLERERLLEEESAATATAIEAIKNTHHEELQKEIQRRRQSENSNGDAQLEDIHREHREELASFQRELDVLSKQFSLKCLENGHLVQALDAERKALCQCQQENQDLRSRNQELSGHLAAEITRLCSLAKQDQLQLGQKMDLYEMEITLRVKESEVQCLKQEVASLKDDLQTAVKDKRNAAKKYKDVHTELSIIRAKAEQEADELRENLRLAHQAPDDGPGEACWLTPLPELLPGKVSPENPLC</sequence>
<evidence type="ECO:0000259" key="9">
    <source>
        <dbReference type="PROSITE" id="PS50003"/>
    </source>
</evidence>
<proteinExistence type="predicted"/>
<accession>A0AAV9QW00</accession>
<evidence type="ECO:0000256" key="1">
    <source>
        <dbReference type="ARBA" id="ARBA00004245"/>
    </source>
</evidence>
<feature type="coiled-coil region" evidence="7">
    <location>
        <begin position="704"/>
        <end position="731"/>
    </location>
</feature>
<dbReference type="FunFam" id="2.30.29.30:FF:000133">
    <property type="entry name" value="myosin phosphatase Rho-interacting protein isoform X1"/>
    <property type="match status" value="1"/>
</dbReference>
<feature type="coiled-coil region" evidence="7">
    <location>
        <begin position="1602"/>
        <end position="1668"/>
    </location>
</feature>
<keyword evidence="5" id="KW-0009">Actin-binding</keyword>
<name>A0AAV9QW00_9TELE</name>
<gene>
    <name evidence="10" type="ORF">CRENBAI_022685</name>
</gene>
<feature type="domain" description="PH" evidence="9">
    <location>
        <begin position="432"/>
        <end position="529"/>
    </location>
</feature>
<dbReference type="Proteomes" id="UP001311232">
    <property type="component" value="Unassembled WGS sequence"/>
</dbReference>